<dbReference type="InterPro" id="IPR013087">
    <property type="entry name" value="Znf_C2H2_type"/>
</dbReference>
<feature type="compositionally biased region" description="Polar residues" evidence="2">
    <location>
        <begin position="23"/>
        <end position="33"/>
    </location>
</feature>
<dbReference type="AlphaFoldDB" id="A0A4Y2JFR3"/>
<evidence type="ECO:0000256" key="2">
    <source>
        <dbReference type="SAM" id="MobiDB-lite"/>
    </source>
</evidence>
<keyword evidence="1" id="KW-0862">Zinc</keyword>
<feature type="compositionally biased region" description="Basic and acidic residues" evidence="2">
    <location>
        <begin position="415"/>
        <end position="427"/>
    </location>
</feature>
<reference evidence="4 5" key="1">
    <citation type="journal article" date="2019" name="Sci. Rep.">
        <title>Orb-weaving spider Araneus ventricosus genome elucidates the spidroin gene catalogue.</title>
        <authorList>
            <person name="Kono N."/>
            <person name="Nakamura H."/>
            <person name="Ohtoshi R."/>
            <person name="Moran D.A.P."/>
            <person name="Shinohara A."/>
            <person name="Yoshida Y."/>
            <person name="Fujiwara M."/>
            <person name="Mori M."/>
            <person name="Tomita M."/>
            <person name="Arakawa K."/>
        </authorList>
    </citation>
    <scope>NUCLEOTIDE SEQUENCE [LARGE SCALE GENOMIC DNA]</scope>
</reference>
<dbReference type="SMART" id="SM00355">
    <property type="entry name" value="ZnF_C2H2"/>
    <property type="match status" value="4"/>
</dbReference>
<feature type="compositionally biased region" description="Polar residues" evidence="2">
    <location>
        <begin position="452"/>
        <end position="462"/>
    </location>
</feature>
<feature type="compositionally biased region" description="Basic and acidic residues" evidence="2">
    <location>
        <begin position="345"/>
        <end position="354"/>
    </location>
</feature>
<dbReference type="GO" id="GO:0003676">
    <property type="term" value="F:nucleic acid binding"/>
    <property type="evidence" value="ECO:0007669"/>
    <property type="project" value="InterPro"/>
</dbReference>
<dbReference type="SUPFAM" id="SSF57667">
    <property type="entry name" value="beta-beta-alpha zinc fingers"/>
    <property type="match status" value="4"/>
</dbReference>
<evidence type="ECO:0000259" key="3">
    <source>
        <dbReference type="PROSITE" id="PS50157"/>
    </source>
</evidence>
<feature type="compositionally biased region" description="Basic and acidic residues" evidence="2">
    <location>
        <begin position="1"/>
        <end position="22"/>
    </location>
</feature>
<feature type="compositionally biased region" description="Polar residues" evidence="2">
    <location>
        <begin position="428"/>
        <end position="437"/>
    </location>
</feature>
<evidence type="ECO:0000313" key="5">
    <source>
        <dbReference type="Proteomes" id="UP000499080"/>
    </source>
</evidence>
<keyword evidence="1" id="KW-0863">Zinc-finger</keyword>
<dbReference type="Pfam" id="PF12874">
    <property type="entry name" value="zf-met"/>
    <property type="match status" value="3"/>
</dbReference>
<dbReference type="PROSITE" id="PS50157">
    <property type="entry name" value="ZINC_FINGER_C2H2_2"/>
    <property type="match status" value="1"/>
</dbReference>
<dbReference type="SMART" id="SM00451">
    <property type="entry name" value="ZnF_U1"/>
    <property type="match status" value="4"/>
</dbReference>
<evidence type="ECO:0000256" key="1">
    <source>
        <dbReference type="PROSITE-ProRule" id="PRU00042"/>
    </source>
</evidence>
<feature type="compositionally biased region" description="Polar residues" evidence="2">
    <location>
        <begin position="401"/>
        <end position="414"/>
    </location>
</feature>
<feature type="domain" description="C2H2-type" evidence="3">
    <location>
        <begin position="47"/>
        <end position="71"/>
    </location>
</feature>
<feature type="region of interest" description="Disordered" evidence="2">
    <location>
        <begin position="156"/>
        <end position="210"/>
    </location>
</feature>
<accession>A0A4Y2JFR3</accession>
<dbReference type="PANTHER" id="PTHR46786">
    <property type="entry name" value="ZINC FINGER MATRIN-TYPE PROTEIN 3"/>
    <property type="match status" value="1"/>
</dbReference>
<dbReference type="PROSITE" id="PS00028">
    <property type="entry name" value="ZINC_FINGER_C2H2_1"/>
    <property type="match status" value="4"/>
</dbReference>
<dbReference type="InterPro" id="IPR036236">
    <property type="entry name" value="Znf_C2H2_sf"/>
</dbReference>
<dbReference type="PANTHER" id="PTHR46786:SF1">
    <property type="entry name" value="ZINC FINGER MATRIN-TYPE PROTEIN 3"/>
    <property type="match status" value="1"/>
</dbReference>
<feature type="compositionally biased region" description="Basic residues" evidence="2">
    <location>
        <begin position="156"/>
        <end position="165"/>
    </location>
</feature>
<dbReference type="Gene3D" id="3.30.160.60">
    <property type="entry name" value="Classic Zinc Finger"/>
    <property type="match status" value="3"/>
</dbReference>
<comment type="caution">
    <text evidence="4">The sequence shown here is derived from an EMBL/GenBank/DDBJ whole genome shotgun (WGS) entry which is preliminary data.</text>
</comment>
<dbReference type="GO" id="GO:0008270">
    <property type="term" value="F:zinc ion binding"/>
    <property type="evidence" value="ECO:0007669"/>
    <property type="project" value="UniProtKB-KW"/>
</dbReference>
<sequence>MEDSNRVNREVVNDNETEEKQLESSIPENNNPYFDTSSSDSDFEFEFTCEICNKTFSGLKPLRQHEKGAQHLKRVRKKEIEKQLVRNLEDDSAGNKEDDLEQSLFAICKTCKKDFMGPESLQLHLKSSAHKKKMAASKLLKEIRDEDGHISLEKLRQKRKEKKSKNGVPIVVGKTSERFSRPDASEHPGETNGACGYSGPPLSSDDSSDDDAIAETHEFECLDCKKVFTGVNPWYQHLVSKVHEKTLKQKELFDKLGITGTSFSKESSTDQYLVQEEDDLITCRLCNVALSGPESARTHLKSKKHTKNLELKKWKKSMKENREGMKNSSKVKKRAYSESSVQKSSELRSEAHEQETEEREIDQQEDKQKFSKSEELSFGHDGHKSVSEVKSSPVVEKDTYLESSNATGDSSGARRTTDQDVANHDELQNQLEASPTCLNEDPSEVTVIQDKPNLQSFQETYI</sequence>
<feature type="compositionally biased region" description="Basic and acidic residues" evidence="2">
    <location>
        <begin position="361"/>
        <end position="387"/>
    </location>
</feature>
<evidence type="ECO:0000313" key="4">
    <source>
        <dbReference type="EMBL" id="GBM88289.1"/>
    </source>
</evidence>
<feature type="region of interest" description="Disordered" evidence="2">
    <location>
        <begin position="1"/>
        <end position="37"/>
    </location>
</feature>
<protein>
    <recommendedName>
        <fullName evidence="3">C2H2-type domain-containing protein</fullName>
    </recommendedName>
</protein>
<keyword evidence="5" id="KW-1185">Reference proteome</keyword>
<feature type="compositionally biased region" description="Basic and acidic residues" evidence="2">
    <location>
        <begin position="175"/>
        <end position="189"/>
    </location>
</feature>
<dbReference type="Proteomes" id="UP000499080">
    <property type="component" value="Unassembled WGS sequence"/>
</dbReference>
<organism evidence="4 5">
    <name type="scientific">Araneus ventricosus</name>
    <name type="common">Orbweaver spider</name>
    <name type="synonym">Epeira ventricosa</name>
    <dbReference type="NCBI Taxonomy" id="182803"/>
    <lineage>
        <taxon>Eukaryota</taxon>
        <taxon>Metazoa</taxon>
        <taxon>Ecdysozoa</taxon>
        <taxon>Arthropoda</taxon>
        <taxon>Chelicerata</taxon>
        <taxon>Arachnida</taxon>
        <taxon>Araneae</taxon>
        <taxon>Araneomorphae</taxon>
        <taxon>Entelegynae</taxon>
        <taxon>Araneoidea</taxon>
        <taxon>Araneidae</taxon>
        <taxon>Araneus</taxon>
    </lineage>
</organism>
<proteinExistence type="predicted"/>
<gene>
    <name evidence="4" type="ORF">AVEN_2102_1</name>
</gene>
<dbReference type="InterPro" id="IPR003604">
    <property type="entry name" value="Matrin/U1-like-C_Znf_C2H2"/>
</dbReference>
<dbReference type="EMBL" id="BGPR01003452">
    <property type="protein sequence ID" value="GBM88289.1"/>
    <property type="molecule type" value="Genomic_DNA"/>
</dbReference>
<dbReference type="OrthoDB" id="6437735at2759"/>
<feature type="region of interest" description="Disordered" evidence="2">
    <location>
        <begin position="317"/>
        <end position="462"/>
    </location>
</feature>
<name>A0A4Y2JFR3_ARAVE</name>
<keyword evidence="1" id="KW-0479">Metal-binding</keyword>
<dbReference type="InterPro" id="IPR052644">
    <property type="entry name" value="ZMAT3"/>
</dbReference>